<dbReference type="AlphaFoldDB" id="A0A5C3N1E6"/>
<keyword evidence="2" id="KW-1185">Reference proteome</keyword>
<accession>A0A5C3N1E6</accession>
<protein>
    <submittedName>
        <fullName evidence="1">Uncharacterized protein</fullName>
    </submittedName>
</protein>
<name>A0A5C3N1E6_9AGAM</name>
<gene>
    <name evidence="1" type="ORF">OE88DRAFT_1659976</name>
</gene>
<dbReference type="EMBL" id="ML213512">
    <property type="protein sequence ID" value="TFK50862.1"/>
    <property type="molecule type" value="Genomic_DNA"/>
</dbReference>
<evidence type="ECO:0000313" key="1">
    <source>
        <dbReference type="EMBL" id="TFK50862.1"/>
    </source>
</evidence>
<proteinExistence type="predicted"/>
<dbReference type="Proteomes" id="UP000305948">
    <property type="component" value="Unassembled WGS sequence"/>
</dbReference>
<reference evidence="1 2" key="1">
    <citation type="journal article" date="2019" name="Nat. Ecol. Evol.">
        <title>Megaphylogeny resolves global patterns of mushroom evolution.</title>
        <authorList>
            <person name="Varga T."/>
            <person name="Krizsan K."/>
            <person name="Foldi C."/>
            <person name="Dima B."/>
            <person name="Sanchez-Garcia M."/>
            <person name="Sanchez-Ramirez S."/>
            <person name="Szollosi G.J."/>
            <person name="Szarkandi J.G."/>
            <person name="Papp V."/>
            <person name="Albert L."/>
            <person name="Andreopoulos W."/>
            <person name="Angelini C."/>
            <person name="Antonin V."/>
            <person name="Barry K.W."/>
            <person name="Bougher N.L."/>
            <person name="Buchanan P."/>
            <person name="Buyck B."/>
            <person name="Bense V."/>
            <person name="Catcheside P."/>
            <person name="Chovatia M."/>
            <person name="Cooper J."/>
            <person name="Damon W."/>
            <person name="Desjardin D."/>
            <person name="Finy P."/>
            <person name="Geml J."/>
            <person name="Haridas S."/>
            <person name="Hughes K."/>
            <person name="Justo A."/>
            <person name="Karasinski D."/>
            <person name="Kautmanova I."/>
            <person name="Kiss B."/>
            <person name="Kocsube S."/>
            <person name="Kotiranta H."/>
            <person name="LaButti K.M."/>
            <person name="Lechner B.E."/>
            <person name="Liimatainen K."/>
            <person name="Lipzen A."/>
            <person name="Lukacs Z."/>
            <person name="Mihaltcheva S."/>
            <person name="Morgado L.N."/>
            <person name="Niskanen T."/>
            <person name="Noordeloos M.E."/>
            <person name="Ohm R.A."/>
            <person name="Ortiz-Santana B."/>
            <person name="Ovrebo C."/>
            <person name="Racz N."/>
            <person name="Riley R."/>
            <person name="Savchenko A."/>
            <person name="Shiryaev A."/>
            <person name="Soop K."/>
            <person name="Spirin V."/>
            <person name="Szebenyi C."/>
            <person name="Tomsovsky M."/>
            <person name="Tulloss R.E."/>
            <person name="Uehling J."/>
            <person name="Grigoriev I.V."/>
            <person name="Vagvolgyi C."/>
            <person name="Papp T."/>
            <person name="Martin F.M."/>
            <person name="Miettinen O."/>
            <person name="Hibbett D.S."/>
            <person name="Nagy L.G."/>
        </authorList>
    </citation>
    <scope>NUCLEOTIDE SEQUENCE [LARGE SCALE GENOMIC DNA]</scope>
    <source>
        <strain evidence="1 2">OMC1185</strain>
    </source>
</reference>
<sequence length="156" mass="16976">MEASASIAMLLALTSDHLFTCVYPMPALLARLHLCVSANHEESAVSYKFRLERDAGLPSLSATIEVEPIHSRILLVTRFLKTITADTKTSGRAAIRSGRPQAIPSQVMNPAQADLADKSGTKRLSDRRRLVGGIKGQGPWIEGTDPRLGLFAFHIL</sequence>
<organism evidence="1 2">
    <name type="scientific">Heliocybe sulcata</name>
    <dbReference type="NCBI Taxonomy" id="5364"/>
    <lineage>
        <taxon>Eukaryota</taxon>
        <taxon>Fungi</taxon>
        <taxon>Dikarya</taxon>
        <taxon>Basidiomycota</taxon>
        <taxon>Agaricomycotina</taxon>
        <taxon>Agaricomycetes</taxon>
        <taxon>Gloeophyllales</taxon>
        <taxon>Gloeophyllaceae</taxon>
        <taxon>Heliocybe</taxon>
    </lineage>
</organism>
<evidence type="ECO:0000313" key="2">
    <source>
        <dbReference type="Proteomes" id="UP000305948"/>
    </source>
</evidence>